<reference evidence="1 2" key="1">
    <citation type="submission" date="2014-02" db="EMBL/GenBank/DDBJ databases">
        <title>The genome sequence of the entomopathogenic fungus Metarhizium robertsii ARSEF 2575.</title>
        <authorList>
            <person name="Giuliano Garisto Donzelli B."/>
            <person name="Roe B.A."/>
            <person name="Macmil S.L."/>
            <person name="Krasnoff S.B."/>
            <person name="Gibson D.M."/>
        </authorList>
    </citation>
    <scope>NUCLEOTIDE SEQUENCE [LARGE SCALE GENOMIC DNA]</scope>
    <source>
        <strain evidence="1 2">ARSEF 2575</strain>
    </source>
</reference>
<gene>
    <name evidence="1" type="ORF">X797_004619</name>
</gene>
<comment type="caution">
    <text evidence="1">The sequence shown here is derived from an EMBL/GenBank/DDBJ whole genome shotgun (WGS) entry which is preliminary data.</text>
</comment>
<dbReference type="HOGENOM" id="CLU_2292089_0_0_1"/>
<proteinExistence type="predicted"/>
<dbReference type="AlphaFoldDB" id="A0A0A1UWV3"/>
<evidence type="ECO:0000313" key="1">
    <source>
        <dbReference type="EMBL" id="EXV02487.1"/>
    </source>
</evidence>
<dbReference type="Proteomes" id="UP000030151">
    <property type="component" value="Unassembled WGS sequence"/>
</dbReference>
<accession>A0A0A1UWV3</accession>
<name>A0A0A1UWV3_9HYPO</name>
<evidence type="ECO:0000313" key="2">
    <source>
        <dbReference type="Proteomes" id="UP000030151"/>
    </source>
</evidence>
<dbReference type="EMBL" id="JELW01000005">
    <property type="protein sequence ID" value="EXV02487.1"/>
    <property type="molecule type" value="Genomic_DNA"/>
</dbReference>
<protein>
    <submittedName>
        <fullName evidence="1">Uncharacterized protein</fullName>
    </submittedName>
</protein>
<sequence>MSRPIEESTLSMPPDRPPVHLVIHRDDTTVTVVGVYARLTDANTECIFLGKEAGMQLTGESGEMAPDDRELMPIEPMRWDSVAGVSCWVETHHVKLARS</sequence>
<dbReference type="OrthoDB" id="5058048at2759"/>
<organism evidence="1 2">
    <name type="scientific">Metarhizium robertsii</name>
    <dbReference type="NCBI Taxonomy" id="568076"/>
    <lineage>
        <taxon>Eukaryota</taxon>
        <taxon>Fungi</taxon>
        <taxon>Dikarya</taxon>
        <taxon>Ascomycota</taxon>
        <taxon>Pezizomycotina</taxon>
        <taxon>Sordariomycetes</taxon>
        <taxon>Hypocreomycetidae</taxon>
        <taxon>Hypocreales</taxon>
        <taxon>Clavicipitaceae</taxon>
        <taxon>Metarhizium</taxon>
    </lineage>
</organism>